<protein>
    <recommendedName>
        <fullName evidence="4">nitric oxide dioxygenase</fullName>
        <ecNumber evidence="4">1.14.12.17</ecNumber>
    </recommendedName>
</protein>
<organism evidence="20 21">
    <name type="scientific">Neurospora crassa (strain ATCC 24698 / 74-OR23-1A / CBS 708.71 / DSM 1257 / FGSC 987)</name>
    <dbReference type="NCBI Taxonomy" id="367110"/>
    <lineage>
        <taxon>Eukaryota</taxon>
        <taxon>Fungi</taxon>
        <taxon>Dikarya</taxon>
        <taxon>Ascomycota</taxon>
        <taxon>Pezizomycotina</taxon>
        <taxon>Sordariomycetes</taxon>
        <taxon>Sordariomycetidae</taxon>
        <taxon>Sordariales</taxon>
        <taxon>Sordariaceae</taxon>
        <taxon>Neurospora</taxon>
    </lineage>
</organism>
<evidence type="ECO:0000259" key="19">
    <source>
        <dbReference type="PROSITE" id="PS51384"/>
    </source>
</evidence>
<dbReference type="PANTHER" id="PTHR43396:SF3">
    <property type="entry name" value="FLAVOHEMOPROTEIN"/>
    <property type="match status" value="1"/>
</dbReference>
<dbReference type="InterPro" id="IPR008333">
    <property type="entry name" value="Cbr1-like_FAD-bd_dom"/>
</dbReference>
<gene>
    <name evidence="20" type="ORF">NCU02096</name>
</gene>
<dbReference type="GO" id="GO:0020037">
    <property type="term" value="F:heme binding"/>
    <property type="evidence" value="ECO:0007669"/>
    <property type="project" value="InterPro"/>
</dbReference>
<name>Q7SDB4_NEUCR</name>
<comment type="similarity">
    <text evidence="3">In the C-terminal section; belongs to the flavoprotein pyridine nucleotide cytochrome reductase family.</text>
</comment>
<dbReference type="CDD" id="cd08922">
    <property type="entry name" value="FHb-globin"/>
    <property type="match status" value="1"/>
</dbReference>
<comment type="catalytic activity">
    <reaction evidence="15">
        <text>2 nitric oxide + NADPH + 2 O2 = 2 nitrate + NADP(+) + H(+)</text>
        <dbReference type="Rhea" id="RHEA:19465"/>
        <dbReference type="ChEBI" id="CHEBI:15378"/>
        <dbReference type="ChEBI" id="CHEBI:15379"/>
        <dbReference type="ChEBI" id="CHEBI:16480"/>
        <dbReference type="ChEBI" id="CHEBI:17632"/>
        <dbReference type="ChEBI" id="CHEBI:57783"/>
        <dbReference type="ChEBI" id="CHEBI:58349"/>
        <dbReference type="EC" id="1.14.12.17"/>
    </reaction>
</comment>
<keyword evidence="5" id="KW-0216">Detoxification</keyword>
<dbReference type="Pfam" id="PF00175">
    <property type="entry name" value="NAD_binding_1"/>
    <property type="match status" value="1"/>
</dbReference>
<dbReference type="InParanoid" id="Q7SDB4"/>
<dbReference type="FunCoup" id="Q7SDB4">
    <property type="interactions" value="314"/>
</dbReference>
<dbReference type="GO" id="GO:0071500">
    <property type="term" value="P:cellular response to nitrosative stress"/>
    <property type="evidence" value="ECO:0000318"/>
    <property type="project" value="GO_Central"/>
</dbReference>
<dbReference type="SUPFAM" id="SSF46458">
    <property type="entry name" value="Globin-like"/>
    <property type="match status" value="1"/>
</dbReference>
<comment type="catalytic activity">
    <reaction evidence="14">
        <text>2 nitric oxide + NADH + 2 O2 = 2 nitrate + NAD(+) + H(+)</text>
        <dbReference type="Rhea" id="RHEA:19469"/>
        <dbReference type="ChEBI" id="CHEBI:15378"/>
        <dbReference type="ChEBI" id="CHEBI:15379"/>
        <dbReference type="ChEBI" id="CHEBI:16480"/>
        <dbReference type="ChEBI" id="CHEBI:17632"/>
        <dbReference type="ChEBI" id="CHEBI:57540"/>
        <dbReference type="ChEBI" id="CHEBI:57945"/>
        <dbReference type="EC" id="1.14.12.17"/>
    </reaction>
</comment>
<dbReference type="Pfam" id="PF00970">
    <property type="entry name" value="FAD_binding_6"/>
    <property type="match status" value="1"/>
</dbReference>
<keyword evidence="11" id="KW-0560">Oxidoreductase</keyword>
<dbReference type="GO" id="GO:0046210">
    <property type="term" value="P:nitric oxide catabolic process"/>
    <property type="evidence" value="ECO:0000318"/>
    <property type="project" value="GO_Central"/>
</dbReference>
<dbReference type="PaxDb" id="5141-EFNCRP00000001011"/>
<dbReference type="GO" id="GO:0005737">
    <property type="term" value="C:cytoplasm"/>
    <property type="evidence" value="ECO:0000318"/>
    <property type="project" value="GO_Central"/>
</dbReference>
<evidence type="ECO:0000256" key="11">
    <source>
        <dbReference type="ARBA" id="ARBA00023002"/>
    </source>
</evidence>
<dbReference type="FunFam" id="3.40.50.80:FF:000010">
    <property type="entry name" value="Flavohemoprotein"/>
    <property type="match status" value="1"/>
</dbReference>
<dbReference type="SUPFAM" id="SSF52343">
    <property type="entry name" value="Ferredoxin reductase-like, C-terminal NADP-linked domain"/>
    <property type="match status" value="1"/>
</dbReference>
<keyword evidence="7" id="KW-0285">Flavoprotein</keyword>
<keyword evidence="13" id="KW-0520">NAD</keyword>
<dbReference type="KEGG" id="ncr:NCU02096"/>
<dbReference type="GO" id="GO:0071949">
    <property type="term" value="F:FAD binding"/>
    <property type="evidence" value="ECO:0000318"/>
    <property type="project" value="GO_Central"/>
</dbReference>
<dbReference type="InterPro" id="IPR001433">
    <property type="entry name" value="OxRdtase_FAD/NAD-bd"/>
</dbReference>
<evidence type="ECO:0000259" key="18">
    <source>
        <dbReference type="PROSITE" id="PS01033"/>
    </source>
</evidence>
<feature type="domain" description="Globin" evidence="18">
    <location>
        <begin position="2"/>
        <end position="139"/>
    </location>
</feature>
<dbReference type="GO" id="GO:0008941">
    <property type="term" value="F:nitric oxide dioxygenase NAD(P)H activity"/>
    <property type="evidence" value="ECO:0000318"/>
    <property type="project" value="GO_Central"/>
</dbReference>
<comment type="cofactor">
    <cofactor evidence="1">
        <name>heme b</name>
        <dbReference type="ChEBI" id="CHEBI:60344"/>
    </cofactor>
</comment>
<evidence type="ECO:0000256" key="8">
    <source>
        <dbReference type="ARBA" id="ARBA00022723"/>
    </source>
</evidence>
<keyword evidence="6" id="KW-0349">Heme</keyword>
<evidence type="ECO:0000256" key="2">
    <source>
        <dbReference type="ARBA" id="ARBA00001974"/>
    </source>
</evidence>
<dbReference type="InterPro" id="IPR009050">
    <property type="entry name" value="Globin-like_sf"/>
</dbReference>
<dbReference type="Proteomes" id="UP000001805">
    <property type="component" value="Chromosome 1, Linkage Group I"/>
</dbReference>
<dbReference type="InterPro" id="IPR039261">
    <property type="entry name" value="FNR_nucleotide-bd"/>
</dbReference>
<dbReference type="PRINTS" id="PR00371">
    <property type="entry name" value="FPNCR"/>
</dbReference>
<dbReference type="STRING" id="367110.Q7SDB4"/>
<keyword evidence="10" id="KW-0521">NADP</keyword>
<evidence type="ECO:0000313" key="21">
    <source>
        <dbReference type="Proteomes" id="UP000001805"/>
    </source>
</evidence>
<keyword evidence="12" id="KW-0408">Iron</keyword>
<dbReference type="RefSeq" id="XP_963988.3">
    <property type="nucleotide sequence ID" value="XM_958895.3"/>
</dbReference>
<evidence type="ECO:0000256" key="13">
    <source>
        <dbReference type="ARBA" id="ARBA00023027"/>
    </source>
</evidence>
<dbReference type="Gene3D" id="2.40.30.10">
    <property type="entry name" value="Translation factors"/>
    <property type="match status" value="1"/>
</dbReference>
<dbReference type="GO" id="GO:0046872">
    <property type="term" value="F:metal ion binding"/>
    <property type="evidence" value="ECO:0007669"/>
    <property type="project" value="UniProtKB-KW"/>
</dbReference>
<evidence type="ECO:0000256" key="12">
    <source>
        <dbReference type="ARBA" id="ARBA00023004"/>
    </source>
</evidence>
<evidence type="ECO:0000256" key="3">
    <source>
        <dbReference type="ARBA" id="ARBA00006401"/>
    </source>
</evidence>
<dbReference type="Gene3D" id="1.10.490.10">
    <property type="entry name" value="Globins"/>
    <property type="match status" value="1"/>
</dbReference>
<evidence type="ECO:0000256" key="9">
    <source>
        <dbReference type="ARBA" id="ARBA00022827"/>
    </source>
</evidence>
<dbReference type="VEuPathDB" id="FungiDB:NCU02096"/>
<dbReference type="HOGENOM" id="CLU_003827_12_0_1"/>
<evidence type="ECO:0000256" key="17">
    <source>
        <dbReference type="SAM" id="MobiDB-lite"/>
    </source>
</evidence>
<dbReference type="InterPro" id="IPR001709">
    <property type="entry name" value="Flavoprot_Pyr_Nucl_cyt_Rdtase"/>
</dbReference>
<evidence type="ECO:0000256" key="6">
    <source>
        <dbReference type="ARBA" id="ARBA00022617"/>
    </source>
</evidence>
<dbReference type="GO" id="GO:0009636">
    <property type="term" value="P:response to toxic substance"/>
    <property type="evidence" value="ECO:0007669"/>
    <property type="project" value="UniProtKB-KW"/>
</dbReference>
<dbReference type="PROSITE" id="PS51384">
    <property type="entry name" value="FAD_FR"/>
    <property type="match status" value="1"/>
</dbReference>
<dbReference type="EC" id="1.14.12.17" evidence="4"/>
<dbReference type="FunFam" id="1.10.490.10:FF:000003">
    <property type="entry name" value="Flavohemoprotein"/>
    <property type="match status" value="1"/>
</dbReference>
<dbReference type="Gene3D" id="3.40.50.80">
    <property type="entry name" value="Nucleotide-binding domain of ferredoxin-NADP reductase (FNR) module"/>
    <property type="match status" value="1"/>
</dbReference>
<evidence type="ECO:0000256" key="5">
    <source>
        <dbReference type="ARBA" id="ARBA00022575"/>
    </source>
</evidence>
<dbReference type="InterPro" id="IPR012292">
    <property type="entry name" value="Globin/Proto"/>
</dbReference>
<feature type="domain" description="FAD-binding FR-type" evidence="19">
    <location>
        <begin position="149"/>
        <end position="267"/>
    </location>
</feature>
<dbReference type="AlphaFoldDB" id="Q7SDB4"/>
<dbReference type="InterPro" id="IPR000971">
    <property type="entry name" value="Globin"/>
</dbReference>
<feature type="compositionally biased region" description="Basic and acidic residues" evidence="17">
    <location>
        <begin position="447"/>
        <end position="468"/>
    </location>
</feature>
<sequence>MALTYQQSKLVRDTIPALKEHGERITSIFYKTMLTDHPELNNYFNSVNQKNGRQPRALTAVILGFASNINHLSELVPKFERMCNKHCSLGIQPEHYEVVGKYLIQAFGEVLGPAMTPEVQTAWTKAYWMLAKMLIGREAQLYRDFESWPSWRPFKIDRIVNECDDLYTFYLVPQDGKRLPKFLPGQYVSVQIQVPGGNLQSRQYSLSEAWREDYYRITIRRDEGTVYSNSVSKSFFNPGIVSNYLIDQTTVGSILQVSHPAGEFFLDVHNTSTVPLVLISAGVGVTPMVSIANTVMESQPSRQIAWIHGCRKHIPFEDHIKTLRKKNSNFQTKIFKTVINSTDRPGETYDYNERMDLAKLKPEELHLQHGGTEYFICGPEQFMVNQKLYLMQQGVSASRIKCEIFTTGDLSVVVQLPANDALAVRSTSTSTRLSSKSTIPTYQEAGSHNRDHRSGGGGWGRKEGDTYKQRRRGWMGKCGA</sequence>
<dbReference type="CDD" id="cd06184">
    <property type="entry name" value="flavohem_like_fad_nad_binding"/>
    <property type="match status" value="1"/>
</dbReference>
<evidence type="ECO:0000256" key="15">
    <source>
        <dbReference type="ARBA" id="ARBA00049433"/>
    </source>
</evidence>
<keyword evidence="21" id="KW-1185">Reference proteome</keyword>
<dbReference type="GeneID" id="3880137"/>
<dbReference type="GO" id="GO:0019825">
    <property type="term" value="F:oxygen binding"/>
    <property type="evidence" value="ECO:0007669"/>
    <property type="project" value="InterPro"/>
</dbReference>
<dbReference type="Pfam" id="PF00042">
    <property type="entry name" value="Globin"/>
    <property type="match status" value="1"/>
</dbReference>
<proteinExistence type="inferred from homology"/>
<dbReference type="PROSITE" id="PS01033">
    <property type="entry name" value="GLOBIN"/>
    <property type="match status" value="1"/>
</dbReference>
<dbReference type="SUPFAM" id="SSF63380">
    <property type="entry name" value="Riboflavin synthase domain-like"/>
    <property type="match status" value="1"/>
</dbReference>
<feature type="region of interest" description="Disordered" evidence="17">
    <location>
        <begin position="428"/>
        <end position="480"/>
    </location>
</feature>
<comment type="function">
    <text evidence="16">In the presence of oxygen and NADH, it has NADH oxidase activity, which leads to the generation of superoxide and H(2)O(2). Under anaerobic conditions, it also exhibits nitric oxide reductase and FAD reductase activities. However, all these reactions are much lower than NOD activity.</text>
</comment>
<evidence type="ECO:0000256" key="10">
    <source>
        <dbReference type="ARBA" id="ARBA00022857"/>
    </source>
</evidence>
<reference evidence="20 21" key="1">
    <citation type="journal article" date="2003" name="Nature">
        <title>The genome sequence of the filamentous fungus Neurospora crassa.</title>
        <authorList>
            <person name="Galagan J.E."/>
            <person name="Calvo S.E."/>
            <person name="Borkovich K.A."/>
            <person name="Selker E.U."/>
            <person name="Read N.D."/>
            <person name="Jaffe D."/>
            <person name="FitzHugh W."/>
            <person name="Ma L.J."/>
            <person name="Smirnov S."/>
            <person name="Purcell S."/>
            <person name="Rehman B."/>
            <person name="Elkins T."/>
            <person name="Engels R."/>
            <person name="Wang S."/>
            <person name="Nielsen C.B."/>
            <person name="Butler J."/>
            <person name="Endrizzi M."/>
            <person name="Qui D."/>
            <person name="Ianakiev P."/>
            <person name="Bell-Pedersen D."/>
            <person name="Nelson M.A."/>
            <person name="Werner-Washburne M."/>
            <person name="Selitrennikoff C.P."/>
            <person name="Kinsey J.A."/>
            <person name="Braun E.L."/>
            <person name="Zelter A."/>
            <person name="Schulte U."/>
            <person name="Kothe G.O."/>
            <person name="Jedd G."/>
            <person name="Mewes W."/>
            <person name="Staben C."/>
            <person name="Marcotte E."/>
            <person name="Greenberg D."/>
            <person name="Roy A."/>
            <person name="Foley K."/>
            <person name="Naylor J."/>
            <person name="Stange-Thomann N."/>
            <person name="Barrett R."/>
            <person name="Gnerre S."/>
            <person name="Kamal M."/>
            <person name="Kamvysselis M."/>
            <person name="Mauceli E."/>
            <person name="Bielke C."/>
            <person name="Rudd S."/>
            <person name="Frishman D."/>
            <person name="Krystofova S."/>
            <person name="Rasmussen C."/>
            <person name="Metzenberg R.L."/>
            <person name="Perkins D.D."/>
            <person name="Kroken S."/>
            <person name="Cogoni C."/>
            <person name="Macino G."/>
            <person name="Catcheside D."/>
            <person name="Li W."/>
            <person name="Pratt R.J."/>
            <person name="Osmani S.A."/>
            <person name="DeSouza C.P."/>
            <person name="Glass L."/>
            <person name="Orbach M.J."/>
            <person name="Berglund J.A."/>
            <person name="Voelker R."/>
            <person name="Yarden O."/>
            <person name="Plamann M."/>
            <person name="Seiler S."/>
            <person name="Dunlap J."/>
            <person name="Radford A."/>
            <person name="Aramayo R."/>
            <person name="Natvig D.O."/>
            <person name="Alex L.A."/>
            <person name="Mannhaupt G."/>
            <person name="Ebbole D.J."/>
            <person name="Freitag M."/>
            <person name="Paulsen I."/>
            <person name="Sachs M.S."/>
            <person name="Lander E.S."/>
            <person name="Nusbaum C."/>
            <person name="Birren B."/>
        </authorList>
    </citation>
    <scope>NUCLEOTIDE SEQUENCE [LARGE SCALE GENOMIC DNA]</scope>
    <source>
        <strain evidence="21">ATCC 24698 / 74-OR23-1A / CBS 708.71 / DSM 1257 / FGSC 987</strain>
    </source>
</reference>
<evidence type="ECO:0000256" key="14">
    <source>
        <dbReference type="ARBA" id="ARBA00048649"/>
    </source>
</evidence>
<keyword evidence="8" id="KW-0479">Metal-binding</keyword>
<dbReference type="SMR" id="Q7SDB4"/>
<evidence type="ECO:0000313" key="20">
    <source>
        <dbReference type="EMBL" id="EAA34752.3"/>
    </source>
</evidence>
<evidence type="ECO:0000256" key="1">
    <source>
        <dbReference type="ARBA" id="ARBA00001970"/>
    </source>
</evidence>
<evidence type="ECO:0000256" key="4">
    <source>
        <dbReference type="ARBA" id="ARBA00012229"/>
    </source>
</evidence>
<dbReference type="InterPro" id="IPR017938">
    <property type="entry name" value="Riboflavin_synthase-like_b-brl"/>
</dbReference>
<keyword evidence="9" id="KW-0274">FAD</keyword>
<accession>Q7SDB4</accession>
<dbReference type="InterPro" id="IPR017927">
    <property type="entry name" value="FAD-bd_FR_type"/>
</dbReference>
<evidence type="ECO:0000256" key="7">
    <source>
        <dbReference type="ARBA" id="ARBA00022630"/>
    </source>
</evidence>
<dbReference type="EMBL" id="CM002236">
    <property type="protein sequence ID" value="EAA34752.3"/>
    <property type="molecule type" value="Genomic_DNA"/>
</dbReference>
<feature type="compositionally biased region" description="Low complexity" evidence="17">
    <location>
        <begin position="428"/>
        <end position="438"/>
    </location>
</feature>
<evidence type="ECO:0000256" key="16">
    <source>
        <dbReference type="ARBA" id="ARBA00056398"/>
    </source>
</evidence>
<dbReference type="OrthoDB" id="436496at2759"/>
<comment type="cofactor">
    <cofactor evidence="2">
        <name>FAD</name>
        <dbReference type="ChEBI" id="CHEBI:57692"/>
    </cofactor>
</comment>
<dbReference type="PANTHER" id="PTHR43396">
    <property type="entry name" value="FLAVOHEMOPROTEIN"/>
    <property type="match status" value="1"/>
</dbReference>